<evidence type="ECO:0000256" key="4">
    <source>
        <dbReference type="ARBA" id="ARBA00023157"/>
    </source>
</evidence>
<evidence type="ECO:0000256" key="5">
    <source>
        <dbReference type="ARBA" id="ARBA00023284"/>
    </source>
</evidence>
<accession>A0A938YBN1</accession>
<dbReference type="PANTHER" id="PTHR45663">
    <property type="entry name" value="GEO12009P1"/>
    <property type="match status" value="1"/>
</dbReference>
<dbReference type="InterPro" id="IPR011990">
    <property type="entry name" value="TPR-like_helical_dom_sf"/>
</dbReference>
<keyword evidence="4" id="KW-1015">Disulfide bond</keyword>
<comment type="similarity">
    <text evidence="1">Belongs to the thioredoxin family.</text>
</comment>
<keyword evidence="9" id="KW-1185">Reference proteome</keyword>
<reference evidence="8" key="1">
    <citation type="submission" date="2021-01" db="EMBL/GenBank/DDBJ databases">
        <title>YIM 132084 draft genome.</title>
        <authorList>
            <person name="An D."/>
        </authorList>
    </citation>
    <scope>NUCLEOTIDE SEQUENCE</scope>
    <source>
        <strain evidence="8">YIM 132084</strain>
    </source>
</reference>
<dbReference type="InterPro" id="IPR017937">
    <property type="entry name" value="Thioredoxin_CS"/>
</dbReference>
<dbReference type="RefSeq" id="WP_205259801.1">
    <property type="nucleotide sequence ID" value="NZ_JAERWK010000008.1"/>
</dbReference>
<feature type="region of interest" description="Disordered" evidence="6">
    <location>
        <begin position="25"/>
        <end position="44"/>
    </location>
</feature>
<dbReference type="SUPFAM" id="SSF52833">
    <property type="entry name" value="Thioredoxin-like"/>
    <property type="match status" value="1"/>
</dbReference>
<dbReference type="Proteomes" id="UP000663792">
    <property type="component" value="Unassembled WGS sequence"/>
</dbReference>
<dbReference type="InterPro" id="IPR013766">
    <property type="entry name" value="Thioredoxin_domain"/>
</dbReference>
<dbReference type="PANTHER" id="PTHR45663:SF11">
    <property type="entry name" value="GEO12009P1"/>
    <property type="match status" value="1"/>
</dbReference>
<dbReference type="GO" id="GO:0006950">
    <property type="term" value="P:response to stress"/>
    <property type="evidence" value="ECO:0007669"/>
    <property type="project" value="UniProtKB-ARBA"/>
</dbReference>
<dbReference type="PROSITE" id="PS51352">
    <property type="entry name" value="THIOREDOXIN_2"/>
    <property type="match status" value="1"/>
</dbReference>
<dbReference type="Pfam" id="PF00085">
    <property type="entry name" value="Thioredoxin"/>
    <property type="match status" value="1"/>
</dbReference>
<gene>
    <name evidence="8" type="ORF">JL106_06080</name>
</gene>
<dbReference type="PROSITE" id="PS00194">
    <property type="entry name" value="THIOREDOXIN_1"/>
    <property type="match status" value="1"/>
</dbReference>
<dbReference type="CDD" id="cd02956">
    <property type="entry name" value="ybbN"/>
    <property type="match status" value="1"/>
</dbReference>
<keyword evidence="2" id="KW-0813">Transport</keyword>
<protein>
    <submittedName>
        <fullName evidence="8">Tetratricopeptide repeat protein</fullName>
    </submittedName>
</protein>
<evidence type="ECO:0000256" key="6">
    <source>
        <dbReference type="SAM" id="MobiDB-lite"/>
    </source>
</evidence>
<evidence type="ECO:0000313" key="8">
    <source>
        <dbReference type="EMBL" id="MBM9466849.1"/>
    </source>
</evidence>
<name>A0A938YBN1_9ACTN</name>
<dbReference type="GO" id="GO:0015035">
    <property type="term" value="F:protein-disulfide reductase activity"/>
    <property type="evidence" value="ECO:0007669"/>
    <property type="project" value="TreeGrafter"/>
</dbReference>
<evidence type="ECO:0000256" key="3">
    <source>
        <dbReference type="ARBA" id="ARBA00022982"/>
    </source>
</evidence>
<organism evidence="8 9">
    <name type="scientific">Nakamurella leprariae</name>
    <dbReference type="NCBI Taxonomy" id="2803911"/>
    <lineage>
        <taxon>Bacteria</taxon>
        <taxon>Bacillati</taxon>
        <taxon>Actinomycetota</taxon>
        <taxon>Actinomycetes</taxon>
        <taxon>Nakamurellales</taxon>
        <taxon>Nakamurellaceae</taxon>
        <taxon>Nakamurella</taxon>
    </lineage>
</organism>
<evidence type="ECO:0000256" key="2">
    <source>
        <dbReference type="ARBA" id="ARBA00022448"/>
    </source>
</evidence>
<feature type="domain" description="Thioredoxin" evidence="7">
    <location>
        <begin position="24"/>
        <end position="159"/>
    </location>
</feature>
<dbReference type="InterPro" id="IPR036249">
    <property type="entry name" value="Thioredoxin-like_sf"/>
</dbReference>
<dbReference type="AlphaFoldDB" id="A0A938YBN1"/>
<proteinExistence type="inferred from homology"/>
<keyword evidence="3" id="KW-0249">Electron transport</keyword>
<dbReference type="Gene3D" id="3.40.30.10">
    <property type="entry name" value="Glutaredoxin"/>
    <property type="match status" value="1"/>
</dbReference>
<dbReference type="EMBL" id="JAERWK010000008">
    <property type="protein sequence ID" value="MBM9466849.1"/>
    <property type="molecule type" value="Genomic_DNA"/>
</dbReference>
<evidence type="ECO:0000259" key="7">
    <source>
        <dbReference type="PROSITE" id="PS51352"/>
    </source>
</evidence>
<sequence length="327" mass="33323">MTRPDPRQQAALSAAFAGAIDLSGLKQRPAPAGPPPAVGAADGAGGSGSGSMFVMDVTEATFGQVVEVSASVPVVVDLWATWCEPCKQLSPVLERLAAASGGAWILAKVDVDANPRIAQAFGVQSIPTVVALAGGQPVDAFQGALPEPQVRQWISGLLDALRDRLPGIRAAEEALAAGGADGGAAAPVEEPVDPRFVAAEDALAAGDYAAATAAYEQILATEPGNADARAALAHTQFLSRVDRIPADALAQADAAPEDVALQAAAADLLVAQGDTEAGFRRLIDTVRRTAGDDRSAAREHLLGLFGLFAADDPQVVTARRALAAALY</sequence>
<dbReference type="Pfam" id="PF14559">
    <property type="entry name" value="TPR_19"/>
    <property type="match status" value="1"/>
</dbReference>
<dbReference type="Gene3D" id="1.25.40.10">
    <property type="entry name" value="Tetratricopeptide repeat domain"/>
    <property type="match status" value="1"/>
</dbReference>
<comment type="caution">
    <text evidence="8">The sequence shown here is derived from an EMBL/GenBank/DDBJ whole genome shotgun (WGS) entry which is preliminary data.</text>
</comment>
<dbReference type="GO" id="GO:0005737">
    <property type="term" value="C:cytoplasm"/>
    <property type="evidence" value="ECO:0007669"/>
    <property type="project" value="TreeGrafter"/>
</dbReference>
<evidence type="ECO:0000313" key="9">
    <source>
        <dbReference type="Proteomes" id="UP000663792"/>
    </source>
</evidence>
<keyword evidence="5" id="KW-0676">Redox-active center</keyword>
<dbReference type="Pfam" id="PF14561">
    <property type="entry name" value="TPR_20"/>
    <property type="match status" value="1"/>
</dbReference>
<evidence type="ECO:0000256" key="1">
    <source>
        <dbReference type="ARBA" id="ARBA00008987"/>
    </source>
</evidence>